<keyword evidence="3" id="KW-1185">Reference proteome</keyword>
<feature type="chain" id="PRO_5046599533" evidence="1">
    <location>
        <begin position="25"/>
        <end position="141"/>
    </location>
</feature>
<dbReference type="RefSeq" id="WP_138730273.1">
    <property type="nucleotide sequence ID" value="NZ_SRMP02000008.1"/>
</dbReference>
<dbReference type="EMBL" id="SRMP02000008">
    <property type="protein sequence ID" value="MFN0291066.1"/>
    <property type="molecule type" value="Genomic_DNA"/>
</dbReference>
<dbReference type="Proteomes" id="UP001517367">
    <property type="component" value="Unassembled WGS sequence"/>
</dbReference>
<organism evidence="2 3">
    <name type="scientific">Pedobacter helvus</name>
    <dbReference type="NCBI Taxonomy" id="2563444"/>
    <lineage>
        <taxon>Bacteria</taxon>
        <taxon>Pseudomonadati</taxon>
        <taxon>Bacteroidota</taxon>
        <taxon>Sphingobacteriia</taxon>
        <taxon>Sphingobacteriales</taxon>
        <taxon>Sphingobacteriaceae</taxon>
        <taxon>Pedobacter</taxon>
    </lineage>
</organism>
<keyword evidence="1" id="KW-0732">Signal</keyword>
<evidence type="ECO:0000256" key="1">
    <source>
        <dbReference type="SAM" id="SignalP"/>
    </source>
</evidence>
<evidence type="ECO:0000313" key="2">
    <source>
        <dbReference type="EMBL" id="MFN0291066.1"/>
    </source>
</evidence>
<comment type="caution">
    <text evidence="2">The sequence shown here is derived from an EMBL/GenBank/DDBJ whole genome shotgun (WGS) entry which is preliminary data.</text>
</comment>
<feature type="signal peptide" evidence="1">
    <location>
        <begin position="1"/>
        <end position="24"/>
    </location>
</feature>
<accession>A0ABW9JGD2</accession>
<protein>
    <submittedName>
        <fullName evidence="2">Uncharacterized protein</fullName>
    </submittedName>
</protein>
<evidence type="ECO:0000313" key="3">
    <source>
        <dbReference type="Proteomes" id="UP001517367"/>
    </source>
</evidence>
<gene>
    <name evidence="2" type="ORF">E5L68_006665</name>
</gene>
<sequence>MKGTLRISFIAVVLTVAAVGGTVAQETVHKKADTLKREKVGFRQEVARDAAGRKRVERDHYRRTLGVDSAKADQVLRVSTEYKSGVAKVVSDTSLNDAGKRAAIDRLIVLKNRQLEGLLTPAQQSKVIPTTERRGGASKVQ</sequence>
<name>A0ABW9JGD2_9SPHI</name>
<proteinExistence type="predicted"/>
<reference evidence="2 3" key="1">
    <citation type="submission" date="2024-12" db="EMBL/GenBank/DDBJ databases">
        <authorList>
            <person name="Hu S."/>
        </authorList>
    </citation>
    <scope>NUCLEOTIDE SEQUENCE [LARGE SCALE GENOMIC DNA]</scope>
    <source>
        <strain evidence="2 3">P-25</strain>
    </source>
</reference>